<proteinExistence type="predicted"/>
<organism evidence="1 2">
    <name type="scientific">Diaporthe australafricana</name>
    <dbReference type="NCBI Taxonomy" id="127596"/>
    <lineage>
        <taxon>Eukaryota</taxon>
        <taxon>Fungi</taxon>
        <taxon>Dikarya</taxon>
        <taxon>Ascomycota</taxon>
        <taxon>Pezizomycotina</taxon>
        <taxon>Sordariomycetes</taxon>
        <taxon>Sordariomycetidae</taxon>
        <taxon>Diaporthales</taxon>
        <taxon>Diaporthaceae</taxon>
        <taxon>Diaporthe</taxon>
    </lineage>
</organism>
<dbReference type="Proteomes" id="UP001583177">
    <property type="component" value="Unassembled WGS sequence"/>
</dbReference>
<dbReference type="EMBL" id="JAWRVE010000220">
    <property type="protein sequence ID" value="KAL1848356.1"/>
    <property type="molecule type" value="Genomic_DNA"/>
</dbReference>
<accession>A0ABR3VYI8</accession>
<dbReference type="Gene3D" id="1.25.40.20">
    <property type="entry name" value="Ankyrin repeat-containing domain"/>
    <property type="match status" value="1"/>
</dbReference>
<comment type="caution">
    <text evidence="1">The sequence shown here is derived from an EMBL/GenBank/DDBJ whole genome shotgun (WGS) entry which is preliminary data.</text>
</comment>
<dbReference type="InterPro" id="IPR036770">
    <property type="entry name" value="Ankyrin_rpt-contain_sf"/>
</dbReference>
<protein>
    <recommendedName>
        <fullName evidence="3">Ankyrin repeat protein</fullName>
    </recommendedName>
</protein>
<reference evidence="1 2" key="1">
    <citation type="journal article" date="2024" name="IMA Fungus">
        <title>IMA Genome - F19 : A genome assembly and annotation guide to empower mycologists, including annotated draft genome sequences of Ceratocystis pirilliformis, Diaporthe australafricana, Fusarium ophioides, Paecilomyces lecythidis, and Sporothrix stenoceras.</title>
        <authorList>
            <person name="Aylward J."/>
            <person name="Wilson A.M."/>
            <person name="Visagie C.M."/>
            <person name="Spraker J."/>
            <person name="Barnes I."/>
            <person name="Buitendag C."/>
            <person name="Ceriani C."/>
            <person name="Del Mar Angel L."/>
            <person name="du Plessis D."/>
            <person name="Fuchs T."/>
            <person name="Gasser K."/>
            <person name="Kramer D."/>
            <person name="Li W."/>
            <person name="Munsamy K."/>
            <person name="Piso A."/>
            <person name="Price J.L."/>
            <person name="Sonnekus B."/>
            <person name="Thomas C."/>
            <person name="van der Nest A."/>
            <person name="van Dijk A."/>
            <person name="van Heerden A."/>
            <person name="van Vuuren N."/>
            <person name="Yilmaz N."/>
            <person name="Duong T.A."/>
            <person name="van der Merwe N.A."/>
            <person name="Wingfield M.J."/>
            <person name="Wingfield B.D."/>
        </authorList>
    </citation>
    <scope>NUCLEOTIDE SEQUENCE [LARGE SCALE GENOMIC DNA]</scope>
    <source>
        <strain evidence="1 2">CMW 18300</strain>
    </source>
</reference>
<dbReference type="SUPFAM" id="SSF48403">
    <property type="entry name" value="Ankyrin repeat"/>
    <property type="match status" value="1"/>
</dbReference>
<name>A0ABR3VYI8_9PEZI</name>
<evidence type="ECO:0008006" key="3">
    <source>
        <dbReference type="Google" id="ProtNLM"/>
    </source>
</evidence>
<sequence>MGYDDVAVHLLQNRADPVLRDNRERRTFLDFAIVRGNWSFIHAVLSTIQELYNDEAYQAFVHLVVLQSMGSKVFDLTGAIRREHIPRVIRLCDNVNFAFNDSSRELTKNNLMHYAETVEETEALVSRGFNLFNQPNSDGRLAIHEARSPAWIRFCVEHGTAIDHVDAKGQTLLLVLISKLATLTAGQADTIRKIRCCLHLGASPRHSDECKCPCSPAGCSSSAFFATGFEDSFFSSVHKGADIFWVFEWQSILRDLHGEEVVKEFLLSFLRRIKFDELGMTHVCCHRGSGMSVECRSFIHDTGPKIADEDISDILEEEDEFIDILDQTMRELALKSVDDLQRYLLEILKDMYDQYLQGRAEERREILGHNGKEAETHDSTRDPSEPFLTFDYSVPRSMATYAVYVDLEYFGADDSASKRSDKDSWYSEHMRWVKQTPQSRPEHDPWYSRRMRWFKMITEVFGLSVDEIIKCVDGEIDSTRVDSGQHPGRRIKNRLVAVLQTDNS</sequence>
<keyword evidence="2" id="KW-1185">Reference proteome</keyword>
<evidence type="ECO:0000313" key="1">
    <source>
        <dbReference type="EMBL" id="KAL1848356.1"/>
    </source>
</evidence>
<gene>
    <name evidence="1" type="ORF">Daus18300_013638</name>
</gene>
<evidence type="ECO:0000313" key="2">
    <source>
        <dbReference type="Proteomes" id="UP001583177"/>
    </source>
</evidence>